<organism evidence="2">
    <name type="scientific">Theileria annulata</name>
    <dbReference type="NCBI Taxonomy" id="5874"/>
    <lineage>
        <taxon>Eukaryota</taxon>
        <taxon>Sar</taxon>
        <taxon>Alveolata</taxon>
        <taxon>Apicomplexa</taxon>
        <taxon>Aconoidasida</taxon>
        <taxon>Piroplasmida</taxon>
        <taxon>Theileriidae</taxon>
        <taxon>Theileria</taxon>
    </lineage>
</organism>
<gene>
    <name evidence="3" type="ORF">TAT_000223100</name>
    <name evidence="2" type="ORF">TAV_000223200</name>
</gene>
<evidence type="ECO:0008006" key="4">
    <source>
        <dbReference type="Google" id="ProtNLM"/>
    </source>
</evidence>
<accession>A0A3B0N406</accession>
<protein>
    <recommendedName>
        <fullName evidence="4">Secreted protein</fullName>
    </recommendedName>
</protein>
<dbReference type="EMBL" id="UIVS01000003">
    <property type="protein sequence ID" value="SVP92439.1"/>
    <property type="molecule type" value="Genomic_DNA"/>
</dbReference>
<feature type="chain" id="PRO_5036335416" description="Secreted protein" evidence="1">
    <location>
        <begin position="18"/>
        <end position="192"/>
    </location>
</feature>
<proteinExistence type="predicted"/>
<sequence>MKISLLFIVCLFRGVLGRPGSIYGGTMLLSLLKPFWNFRRHTSMSLNPPMCLVGKTYPYKSINVTTFGLMRSYTAVLTGYSMKETRSGMKANKGTLYGWNSKVKPQRNGKITFLFYSDFKMPKPVKGESAEFCCHLYSPPLKIGPSVRNALGTEADDPSRNFGSDEKLDQILRKESNTKSKKITSCCFLVHG</sequence>
<dbReference type="EMBL" id="UIVT01000003">
    <property type="protein sequence ID" value="SVP93243.1"/>
    <property type="molecule type" value="Genomic_DNA"/>
</dbReference>
<name>A0A3B0N406_THEAN</name>
<evidence type="ECO:0000313" key="3">
    <source>
        <dbReference type="EMBL" id="SVP93243.1"/>
    </source>
</evidence>
<dbReference type="AlphaFoldDB" id="A0A3B0N406"/>
<evidence type="ECO:0000256" key="1">
    <source>
        <dbReference type="SAM" id="SignalP"/>
    </source>
</evidence>
<evidence type="ECO:0000313" key="2">
    <source>
        <dbReference type="EMBL" id="SVP92439.1"/>
    </source>
</evidence>
<keyword evidence="1" id="KW-0732">Signal</keyword>
<reference evidence="2" key="1">
    <citation type="submission" date="2018-07" db="EMBL/GenBank/DDBJ databases">
        <authorList>
            <person name="Quirk P.G."/>
            <person name="Krulwich T.A."/>
        </authorList>
    </citation>
    <scope>NUCLEOTIDE SEQUENCE</scope>
    <source>
        <strain evidence="2">Anand</strain>
    </source>
</reference>
<dbReference type="VEuPathDB" id="PiroplasmaDB:TA03210"/>
<feature type="signal peptide" evidence="1">
    <location>
        <begin position="1"/>
        <end position="17"/>
    </location>
</feature>